<organism evidence="4 5">
    <name type="scientific">Helicobacter macacae MIT 99-5501</name>
    <dbReference type="NCBI Taxonomy" id="1357400"/>
    <lineage>
        <taxon>Bacteria</taxon>
        <taxon>Pseudomonadati</taxon>
        <taxon>Campylobacterota</taxon>
        <taxon>Epsilonproteobacteria</taxon>
        <taxon>Campylobacterales</taxon>
        <taxon>Helicobacteraceae</taxon>
        <taxon>Helicobacter</taxon>
    </lineage>
</organism>
<dbReference type="Pfam" id="PF25202">
    <property type="entry name" value="DUF7834"/>
    <property type="match status" value="1"/>
</dbReference>
<name>V8CCY7_9HELI</name>
<accession>V8CCY7</accession>
<dbReference type="Proteomes" id="UP000018731">
    <property type="component" value="Unassembled WGS sequence"/>
</dbReference>
<dbReference type="EMBL" id="AZJI01000001">
    <property type="protein sequence ID" value="ETD25224.1"/>
    <property type="molecule type" value="Genomic_DNA"/>
</dbReference>
<protein>
    <submittedName>
        <fullName evidence="4">Uncharacterized protein</fullName>
    </submittedName>
</protein>
<evidence type="ECO:0000313" key="4">
    <source>
        <dbReference type="EMBL" id="ETD25224.1"/>
    </source>
</evidence>
<evidence type="ECO:0000256" key="1">
    <source>
        <dbReference type="SAM" id="MobiDB-lite"/>
    </source>
</evidence>
<feature type="domain" description="GmrSD restriction endonucleases N-terminal" evidence="2">
    <location>
        <begin position="43"/>
        <end position="223"/>
    </location>
</feature>
<evidence type="ECO:0000259" key="2">
    <source>
        <dbReference type="Pfam" id="PF03235"/>
    </source>
</evidence>
<sequence length="491" mass="57024">MSETSSTETMIETCVLTLGELMSGEVKNSVGNEDKLTHCKEVAKYFNDKKYKLVIPFYQRAYVWSEEMVKIMLEDIDEQRKEGKKYLLGSLIIHIEIYEAKQNDNEAKENDDEPQKKKQVKFNIVDGQQRLTTLDLVLGGGLLDKTNDNVIFPSESDTKGKAQETINAWFSNRNKDEFIKYLKTNIEFVCVFTNSLDDAFIFFDSANAKGKRLEGYDLIKAFHLRMLESQNCKDLIKFYAKDFESLVSKDSDDKNLPIKILFNDILAPARIWLRDRGSLANATHSTIANPQESHIYNEFCKEFSATLQTKSQPSTNSFGILQNFIGGADFFEFLAHFNRLYEKLLLTEFYENKIASIDETGFAYNRLIYIMAMMIYFDKFPNGNADYMLRLIARAVFSLRVEASRVGEATIKNYVKEEKLLSLIYFTSYEKELESELKKFIDNRKDKESGNDKRTNATEEYLKMVQKKDKNDNNKKTEYERYDITPHPIQK</sequence>
<dbReference type="InterPro" id="IPR004919">
    <property type="entry name" value="GmrSD_N"/>
</dbReference>
<dbReference type="eggNOG" id="COG1479">
    <property type="taxonomic scope" value="Bacteria"/>
</dbReference>
<dbReference type="AlphaFoldDB" id="V8CCY7"/>
<dbReference type="HOGENOM" id="CLU_555248_0_0_7"/>
<feature type="region of interest" description="Disordered" evidence="1">
    <location>
        <begin position="445"/>
        <end position="491"/>
    </location>
</feature>
<keyword evidence="5" id="KW-1185">Reference proteome</keyword>
<dbReference type="OrthoDB" id="9798761at2"/>
<feature type="compositionally biased region" description="Basic and acidic residues" evidence="1">
    <location>
        <begin position="445"/>
        <end position="484"/>
    </location>
</feature>
<evidence type="ECO:0000259" key="3">
    <source>
        <dbReference type="Pfam" id="PF25202"/>
    </source>
</evidence>
<dbReference type="Pfam" id="PF03235">
    <property type="entry name" value="GmrSD_N"/>
    <property type="match status" value="1"/>
</dbReference>
<feature type="domain" description="DUF7834" evidence="3">
    <location>
        <begin position="238"/>
        <end position="448"/>
    </location>
</feature>
<proteinExistence type="predicted"/>
<dbReference type="STRING" id="1357400.HMPREF2086_00559"/>
<dbReference type="PATRIC" id="fig|1357400.3.peg.774"/>
<gene>
    <name evidence="4" type="ORF">HMPREF2086_00559</name>
</gene>
<dbReference type="InterPro" id="IPR057156">
    <property type="entry name" value="DUF7834"/>
</dbReference>
<dbReference type="RefSeq" id="WP_023927287.1">
    <property type="nucleotide sequence ID" value="NZ_KI669454.1"/>
</dbReference>
<dbReference type="PANTHER" id="PTHR35149:SF2">
    <property type="entry name" value="DUF262 DOMAIN-CONTAINING PROTEIN"/>
    <property type="match status" value="1"/>
</dbReference>
<evidence type="ECO:0000313" key="5">
    <source>
        <dbReference type="Proteomes" id="UP000018731"/>
    </source>
</evidence>
<reference evidence="4 5" key="1">
    <citation type="journal article" date="2014" name="Genome Announc.">
        <title>Draft genome sequences of six enterohepatic helicobacter species isolated from humans and one from rhesus macaques.</title>
        <authorList>
            <person name="Shen Z."/>
            <person name="Sheh A."/>
            <person name="Young S.K."/>
            <person name="Abouelliel A."/>
            <person name="Ward D.V."/>
            <person name="Earl A.M."/>
            <person name="Fox J.G."/>
        </authorList>
    </citation>
    <scope>NUCLEOTIDE SEQUENCE [LARGE SCALE GENOMIC DNA]</scope>
    <source>
        <strain evidence="4 5">MIT 99-5501</strain>
    </source>
</reference>
<dbReference type="PANTHER" id="PTHR35149">
    <property type="entry name" value="SLL5132 PROTEIN"/>
    <property type="match status" value="1"/>
</dbReference>
<comment type="caution">
    <text evidence="4">The sequence shown here is derived from an EMBL/GenBank/DDBJ whole genome shotgun (WGS) entry which is preliminary data.</text>
</comment>